<evidence type="ECO:0000313" key="1">
    <source>
        <dbReference type="EMBL" id="MFB0847282.1"/>
    </source>
</evidence>
<reference evidence="1 2" key="1">
    <citation type="submission" date="2024-09" db="EMBL/GenBank/DDBJ databases">
        <authorList>
            <person name="Makale K.P.P."/>
            <person name="Makhzoum A."/>
            <person name="Rantong G."/>
            <person name="Rahube T.O."/>
        </authorList>
    </citation>
    <scope>NUCLEOTIDE SEQUENCE [LARGE SCALE GENOMIC DNA]</scope>
    <source>
        <strain evidence="1 2">KM_D13</strain>
    </source>
</reference>
<proteinExistence type="predicted"/>
<keyword evidence="2" id="KW-1185">Reference proteome</keyword>
<sequence length="55" mass="6695">MKDLLPDLDRKGTLKVWGTDDIGPWEESHECREIEISSWLEYHNHDYEGFEFRRD</sequence>
<dbReference type="EMBL" id="JBHDLN010000034">
    <property type="protein sequence ID" value="MFB0847282.1"/>
    <property type="molecule type" value="Genomic_DNA"/>
</dbReference>
<dbReference type="RefSeq" id="WP_373957109.1">
    <property type="nucleotide sequence ID" value="NZ_JBHDLN010000034.1"/>
</dbReference>
<evidence type="ECO:0000313" key="2">
    <source>
        <dbReference type="Proteomes" id="UP001575622"/>
    </source>
</evidence>
<protein>
    <submittedName>
        <fullName evidence="1">Uncharacterized protein</fullName>
    </submittedName>
</protein>
<accession>A0ABV4VC98</accession>
<gene>
    <name evidence="1" type="ORF">ACEU3E_34495</name>
</gene>
<organism evidence="1 2">
    <name type="scientific">Paenibacillus oleatilyticus</name>
    <dbReference type="NCBI Taxonomy" id="2594886"/>
    <lineage>
        <taxon>Bacteria</taxon>
        <taxon>Bacillati</taxon>
        <taxon>Bacillota</taxon>
        <taxon>Bacilli</taxon>
        <taxon>Bacillales</taxon>
        <taxon>Paenibacillaceae</taxon>
        <taxon>Paenibacillus</taxon>
    </lineage>
</organism>
<dbReference type="Proteomes" id="UP001575622">
    <property type="component" value="Unassembled WGS sequence"/>
</dbReference>
<comment type="caution">
    <text evidence="1">The sequence shown here is derived from an EMBL/GenBank/DDBJ whole genome shotgun (WGS) entry which is preliminary data.</text>
</comment>
<name>A0ABV4VC98_9BACL</name>